<dbReference type="AlphaFoldDB" id="A0A1I0SY49"/>
<dbReference type="EMBL" id="FOJM01000004">
    <property type="protein sequence ID" value="SFA44458.1"/>
    <property type="molecule type" value="Genomic_DNA"/>
</dbReference>
<gene>
    <name evidence="1" type="ORF">SAMN04488511_104109</name>
</gene>
<accession>A0A1I0SY49</accession>
<proteinExistence type="predicted"/>
<reference evidence="2" key="1">
    <citation type="submission" date="2016-10" db="EMBL/GenBank/DDBJ databases">
        <authorList>
            <person name="Varghese N."/>
            <person name="Submissions S."/>
        </authorList>
    </citation>
    <scope>NUCLEOTIDE SEQUENCE [LARGE SCALE GENOMIC DNA]</scope>
    <source>
        <strain evidence="2">DSM 18130</strain>
    </source>
</reference>
<sequence>MTKNVFAVMLLVTIFGCKKPGDDDITAYRWKRDLYRARVHSEGPAVFYSKDPNVSGNQDAIFLSSSFVILTEHRKNIQQDSIYNASGRTQIYKYEKVDD</sequence>
<dbReference type="Proteomes" id="UP000198836">
    <property type="component" value="Unassembled WGS sequence"/>
</dbReference>
<evidence type="ECO:0000313" key="1">
    <source>
        <dbReference type="EMBL" id="SFA44458.1"/>
    </source>
</evidence>
<organism evidence="1 2">
    <name type="scientific">Pedobacter suwonensis</name>
    <dbReference type="NCBI Taxonomy" id="332999"/>
    <lineage>
        <taxon>Bacteria</taxon>
        <taxon>Pseudomonadati</taxon>
        <taxon>Bacteroidota</taxon>
        <taxon>Sphingobacteriia</taxon>
        <taxon>Sphingobacteriales</taxon>
        <taxon>Sphingobacteriaceae</taxon>
        <taxon>Pedobacter</taxon>
    </lineage>
</organism>
<keyword evidence="2" id="KW-1185">Reference proteome</keyword>
<dbReference type="OrthoDB" id="769172at2"/>
<dbReference type="RefSeq" id="WP_090981639.1">
    <property type="nucleotide sequence ID" value="NZ_FOJM01000004.1"/>
</dbReference>
<name>A0A1I0SY49_9SPHI</name>
<dbReference type="PROSITE" id="PS51257">
    <property type="entry name" value="PROKAR_LIPOPROTEIN"/>
    <property type="match status" value="1"/>
</dbReference>
<evidence type="ECO:0000313" key="2">
    <source>
        <dbReference type="Proteomes" id="UP000198836"/>
    </source>
</evidence>
<protein>
    <submittedName>
        <fullName evidence="1">Uncharacterized protein</fullName>
    </submittedName>
</protein>